<evidence type="ECO:0000313" key="6">
    <source>
        <dbReference type="Proteomes" id="UP000501346"/>
    </source>
</evidence>
<dbReference type="Proteomes" id="UP000501346">
    <property type="component" value="Chromosome SeIII-ScIII"/>
</dbReference>
<evidence type="ECO:0000256" key="1">
    <source>
        <dbReference type="ARBA" id="ARBA00006110"/>
    </source>
</evidence>
<comment type="similarity">
    <text evidence="1">Belongs to the RRP7 family.</text>
</comment>
<dbReference type="Pfam" id="PF12923">
    <property type="entry name" value="RRP7"/>
    <property type="match status" value="1"/>
</dbReference>
<evidence type="ECO:0000259" key="4">
    <source>
        <dbReference type="Pfam" id="PF17799"/>
    </source>
</evidence>
<dbReference type="GO" id="GO:0006364">
    <property type="term" value="P:rRNA processing"/>
    <property type="evidence" value="ECO:0007669"/>
    <property type="project" value="TreeGrafter"/>
</dbReference>
<feature type="domain" description="Rrp7 RRM-like N-terminal" evidence="4">
    <location>
        <begin position="9"/>
        <end position="169"/>
    </location>
</feature>
<dbReference type="PANTHER" id="PTHR13191">
    <property type="entry name" value="RIBOSOMAL RNA PROCESSING PROTEIN 7-RELATED"/>
    <property type="match status" value="1"/>
</dbReference>
<keyword evidence="6" id="KW-1185">Reference proteome</keyword>
<dbReference type="Pfam" id="PF17799">
    <property type="entry name" value="RRM_Rrp7"/>
    <property type="match status" value="1"/>
</dbReference>
<dbReference type="GO" id="GO:0034456">
    <property type="term" value="C:UTP-C complex"/>
    <property type="evidence" value="ECO:0007669"/>
    <property type="project" value="TreeGrafter"/>
</dbReference>
<dbReference type="EMBL" id="CP049000">
    <property type="protein sequence ID" value="QID83869.1"/>
    <property type="molecule type" value="Genomic_DNA"/>
</dbReference>
<accession>A0A6C1E4E9</accession>
<dbReference type="OrthoDB" id="5390at2759"/>
<dbReference type="InterPro" id="IPR040446">
    <property type="entry name" value="RRP7"/>
</dbReference>
<feature type="domain" description="Ribosomal RNA-processing protein 7 C-terminal" evidence="3">
    <location>
        <begin position="177"/>
        <end position="296"/>
    </location>
</feature>
<name>A0A6C1E4E9_SACPS</name>
<feature type="coiled-coil region" evidence="2">
    <location>
        <begin position="263"/>
        <end position="290"/>
    </location>
</feature>
<sequence length="297" mass="34788">MGNEDINTMKNGFIVVPFRLPDHKALPKSKEASLHYMFARRHQSSNANESDCLFLVNLPLLSNIEHMKKFVGQLCEKYDTVSHVEELLYNDEFGLHEVDLSALTSDLMSTADVNEKRYTPRNTALLKFVDDASINNCWNALRKYSNFHAKHPKELFEWTYTTPSFTTFINFYKPLDIDYLKEDIHTHMMVFEQREAQAQEDVQSSIVDEDGFTLVVGKNTKSLNSIRKKILNKNPLSKHENKAKPVSNIDKKAKQDFYRFQVREHKKQEINQLLSKFKEDQERIKVMKAKRKFNPYT</sequence>
<dbReference type="InterPro" id="IPR040447">
    <property type="entry name" value="RRM_Rrp7"/>
</dbReference>
<dbReference type="GO" id="GO:0032545">
    <property type="term" value="C:CURI complex"/>
    <property type="evidence" value="ECO:0007669"/>
    <property type="project" value="TreeGrafter"/>
</dbReference>
<evidence type="ECO:0000259" key="3">
    <source>
        <dbReference type="Pfam" id="PF12923"/>
    </source>
</evidence>
<keyword evidence="2" id="KW-0175">Coiled coil</keyword>
<evidence type="ECO:0000256" key="2">
    <source>
        <dbReference type="SAM" id="Coils"/>
    </source>
</evidence>
<dbReference type="PANTHER" id="PTHR13191:SF0">
    <property type="entry name" value="RIBOSOMAL RNA-PROCESSING PROTEIN 7 HOMOLOG A-RELATED"/>
    <property type="match status" value="1"/>
</dbReference>
<protein>
    <submittedName>
        <fullName evidence="5">Ribosomal RNA-processing protein 7</fullName>
    </submittedName>
</protein>
<proteinExistence type="inferred from homology"/>
<gene>
    <name evidence="5" type="primary">RRP7</name>
    <name evidence="5" type="ORF">GRS66_006349</name>
</gene>
<evidence type="ECO:0000313" key="5">
    <source>
        <dbReference type="EMBL" id="QID83869.1"/>
    </source>
</evidence>
<organism evidence="5 6">
    <name type="scientific">Saccharomyces pastorianus</name>
    <name type="common">Lager yeast</name>
    <name type="synonym">Saccharomyces cerevisiae x Saccharomyces eubayanus</name>
    <dbReference type="NCBI Taxonomy" id="27292"/>
    <lineage>
        <taxon>Eukaryota</taxon>
        <taxon>Fungi</taxon>
        <taxon>Dikarya</taxon>
        <taxon>Ascomycota</taxon>
        <taxon>Saccharomycotina</taxon>
        <taxon>Saccharomycetes</taxon>
        <taxon>Saccharomycetales</taxon>
        <taxon>Saccharomycetaceae</taxon>
        <taxon>Saccharomyces</taxon>
    </lineage>
</organism>
<dbReference type="AlphaFoldDB" id="A0A6C1E4E9"/>
<dbReference type="InterPro" id="IPR024326">
    <property type="entry name" value="RRP7_C"/>
</dbReference>
<dbReference type="Gene3D" id="6.10.250.2760">
    <property type="match status" value="1"/>
</dbReference>
<dbReference type="GO" id="GO:0000028">
    <property type="term" value="P:ribosomal small subunit assembly"/>
    <property type="evidence" value="ECO:0007669"/>
    <property type="project" value="TreeGrafter"/>
</dbReference>
<reference evidence="5 6" key="1">
    <citation type="journal article" date="2019" name="BMC Genomics">
        <title>Chromosome level assembly and comparative genome analysis confirm lager-brewing yeasts originated from a single hybridization.</title>
        <authorList>
            <person name="Salazar A.N."/>
            <person name="Gorter de Vries A.R."/>
            <person name="van den Broek M."/>
            <person name="Brouwers N."/>
            <person name="de la Torre Cortes P."/>
            <person name="Kuijpers N.G.A."/>
            <person name="Daran J.G."/>
            <person name="Abeel T."/>
        </authorList>
    </citation>
    <scope>NUCLEOTIDE SEQUENCE [LARGE SCALE GENOMIC DNA]</scope>
    <source>
        <strain evidence="5 6">CBS 1483</strain>
    </source>
</reference>
<dbReference type="Gene3D" id="6.10.250.1770">
    <property type="match status" value="1"/>
</dbReference>
<dbReference type="CDD" id="cd12293">
    <property type="entry name" value="dRRM_Rrp7p"/>
    <property type="match status" value="1"/>
</dbReference>